<evidence type="ECO:0000313" key="2">
    <source>
        <dbReference type="EMBL" id="PQQ19654.1"/>
    </source>
</evidence>
<sequence>MASRTRTRKTTGVRRRRRTAPAPLGLSNGSNLFKVKSFNPSAESVKSEGQANKLTVVGKVDPTKLRDELAIKTKNKVDLVSPKPKKDNKVNKDDANDTKKKKPEKTDNDEKPKEAPLNRKNLRVFNRRNLRVLNLTNLRRLNWPNSTNLTNLRVTGCSKLLKFPDCSKLRSLRYLDLSEVGILPKIQGEVINSTNRYVTASFLR</sequence>
<feature type="compositionally biased region" description="Polar residues" evidence="1">
    <location>
        <begin position="38"/>
        <end position="53"/>
    </location>
</feature>
<proteinExistence type="predicted"/>
<feature type="compositionally biased region" description="Basic residues" evidence="1">
    <location>
        <begin position="1"/>
        <end position="19"/>
    </location>
</feature>
<gene>
    <name evidence="2" type="ORF">Pyn_22585</name>
</gene>
<comment type="caution">
    <text evidence="2">The sequence shown here is derived from an EMBL/GenBank/DDBJ whole genome shotgun (WGS) entry which is preliminary data.</text>
</comment>
<accession>A0A314ZQE8</accession>
<keyword evidence="3" id="KW-1185">Reference proteome</keyword>
<dbReference type="Proteomes" id="UP000250321">
    <property type="component" value="Unassembled WGS sequence"/>
</dbReference>
<name>A0A314ZQE8_PRUYE</name>
<dbReference type="EMBL" id="PJQY01000060">
    <property type="protein sequence ID" value="PQQ19654.1"/>
    <property type="molecule type" value="Genomic_DNA"/>
</dbReference>
<feature type="compositionally biased region" description="Basic and acidic residues" evidence="1">
    <location>
        <begin position="61"/>
        <end position="77"/>
    </location>
</feature>
<reference evidence="2 3" key="1">
    <citation type="submission" date="2018-02" db="EMBL/GenBank/DDBJ databases">
        <title>Draft genome of wild Prunus yedoensis var. nudiflora.</title>
        <authorList>
            <person name="Baek S."/>
            <person name="Kim J.-H."/>
            <person name="Choi K."/>
            <person name="Kim G.-B."/>
            <person name="Cho A."/>
            <person name="Jang H."/>
            <person name="Shin C.-H."/>
            <person name="Yu H.-J."/>
            <person name="Mun J.-H."/>
        </authorList>
    </citation>
    <scope>NUCLEOTIDE SEQUENCE [LARGE SCALE GENOMIC DNA]</scope>
    <source>
        <strain evidence="3">cv. Jeju island</strain>
        <tissue evidence="2">Leaf</tissue>
    </source>
</reference>
<protein>
    <submittedName>
        <fullName evidence="2">Heavy metal-associated isoprenylated plant protein 3</fullName>
    </submittedName>
</protein>
<evidence type="ECO:0000256" key="1">
    <source>
        <dbReference type="SAM" id="MobiDB-lite"/>
    </source>
</evidence>
<dbReference type="GO" id="GO:0046872">
    <property type="term" value="F:metal ion binding"/>
    <property type="evidence" value="ECO:0007669"/>
    <property type="project" value="InterPro"/>
</dbReference>
<feature type="region of interest" description="Disordered" evidence="1">
    <location>
        <begin position="1"/>
        <end position="120"/>
    </location>
</feature>
<evidence type="ECO:0000313" key="3">
    <source>
        <dbReference type="Proteomes" id="UP000250321"/>
    </source>
</evidence>
<dbReference type="AlphaFoldDB" id="A0A314ZQE8"/>
<dbReference type="InterPro" id="IPR044594">
    <property type="entry name" value="HIPP01/3/5/6"/>
</dbReference>
<dbReference type="PANTHER" id="PTHR46413:SF2">
    <property type="entry name" value="HEAVY METAL-ASSOCIATED ISOPRENYLATED PLANT PROTEIN 3"/>
    <property type="match status" value="1"/>
</dbReference>
<dbReference type="STRING" id="2094558.A0A314ZQE8"/>
<dbReference type="SUPFAM" id="SSF52058">
    <property type="entry name" value="L domain-like"/>
    <property type="match status" value="1"/>
</dbReference>
<dbReference type="PANTHER" id="PTHR46413">
    <property type="entry name" value="HEAVY METAL-ASSOCIATED ISOPRENYLATED PLANT PROTEIN 6"/>
    <property type="match status" value="1"/>
</dbReference>
<dbReference type="OrthoDB" id="773760at2759"/>
<organism evidence="2 3">
    <name type="scientific">Prunus yedoensis var. nudiflora</name>
    <dbReference type="NCBI Taxonomy" id="2094558"/>
    <lineage>
        <taxon>Eukaryota</taxon>
        <taxon>Viridiplantae</taxon>
        <taxon>Streptophyta</taxon>
        <taxon>Embryophyta</taxon>
        <taxon>Tracheophyta</taxon>
        <taxon>Spermatophyta</taxon>
        <taxon>Magnoliopsida</taxon>
        <taxon>eudicotyledons</taxon>
        <taxon>Gunneridae</taxon>
        <taxon>Pentapetalae</taxon>
        <taxon>rosids</taxon>
        <taxon>fabids</taxon>
        <taxon>Rosales</taxon>
        <taxon>Rosaceae</taxon>
        <taxon>Amygdaloideae</taxon>
        <taxon>Amygdaleae</taxon>
        <taxon>Prunus</taxon>
    </lineage>
</organism>
<feature type="compositionally biased region" description="Basic and acidic residues" evidence="1">
    <location>
        <begin position="84"/>
        <end position="117"/>
    </location>
</feature>
<dbReference type="Gene3D" id="3.80.10.10">
    <property type="entry name" value="Ribonuclease Inhibitor"/>
    <property type="match status" value="1"/>
</dbReference>
<dbReference type="InterPro" id="IPR032675">
    <property type="entry name" value="LRR_dom_sf"/>
</dbReference>